<evidence type="ECO:0000256" key="1">
    <source>
        <dbReference type="ARBA" id="ARBA00011083"/>
    </source>
</evidence>
<comment type="catalytic activity">
    <reaction evidence="2">
        <text>4-(gamma-L-glutamylamino)butanoate + H2O = 4-aminobutanoate + L-glutamate</text>
        <dbReference type="Rhea" id="RHEA:19737"/>
        <dbReference type="ChEBI" id="CHEBI:15377"/>
        <dbReference type="ChEBI" id="CHEBI:29985"/>
        <dbReference type="ChEBI" id="CHEBI:58800"/>
        <dbReference type="ChEBI" id="CHEBI:59888"/>
        <dbReference type="EC" id="3.5.1.94"/>
    </reaction>
</comment>
<dbReference type="EMBL" id="JAEHHL010000002">
    <property type="protein sequence ID" value="MBK0398613.1"/>
    <property type="molecule type" value="Genomic_DNA"/>
</dbReference>
<dbReference type="InterPro" id="IPR029062">
    <property type="entry name" value="Class_I_gatase-like"/>
</dbReference>
<evidence type="ECO:0000256" key="5">
    <source>
        <dbReference type="ARBA" id="ARBA00066788"/>
    </source>
</evidence>
<evidence type="ECO:0000256" key="2">
    <source>
        <dbReference type="ARBA" id="ARBA00052718"/>
    </source>
</evidence>
<dbReference type="PROSITE" id="PS51273">
    <property type="entry name" value="GATASE_TYPE_1"/>
    <property type="match status" value="1"/>
</dbReference>
<gene>
    <name evidence="6" type="ORF">H0I76_05395</name>
</gene>
<dbReference type="InterPro" id="IPR011697">
    <property type="entry name" value="Peptidase_C26"/>
</dbReference>
<comment type="function">
    <text evidence="3">Involved in the breakdown of putrescine via hydrolysis of the gamma-glutamyl linkage of gamma-glutamyl-gamma-aminobutyrate.</text>
</comment>
<dbReference type="RefSeq" id="WP_200608037.1">
    <property type="nucleotide sequence ID" value="NZ_JAEHHL010000002.1"/>
</dbReference>
<dbReference type="Gene3D" id="3.40.50.880">
    <property type="match status" value="1"/>
</dbReference>
<protein>
    <recommendedName>
        <fullName evidence="5">gamma-glutamyl-gamma-aminobutyrate hydrolase</fullName>
        <ecNumber evidence="5">3.5.1.94</ecNumber>
    </recommendedName>
</protein>
<reference evidence="6" key="1">
    <citation type="submission" date="2020-12" db="EMBL/GenBank/DDBJ databases">
        <title>Bacterial taxonomy.</title>
        <authorList>
            <person name="Pan X."/>
        </authorList>
    </citation>
    <scope>NUCLEOTIDE SEQUENCE</scope>
    <source>
        <strain evidence="6">M0105</strain>
    </source>
</reference>
<evidence type="ECO:0000313" key="6">
    <source>
        <dbReference type="EMBL" id="MBK0398613.1"/>
    </source>
</evidence>
<dbReference type="InterPro" id="IPR044668">
    <property type="entry name" value="PuuD-like"/>
</dbReference>
<evidence type="ECO:0000256" key="4">
    <source>
        <dbReference type="ARBA" id="ARBA00060634"/>
    </source>
</evidence>
<dbReference type="GO" id="GO:0005829">
    <property type="term" value="C:cytosol"/>
    <property type="evidence" value="ECO:0007669"/>
    <property type="project" value="TreeGrafter"/>
</dbReference>
<evidence type="ECO:0000313" key="7">
    <source>
        <dbReference type="Proteomes" id="UP000655420"/>
    </source>
</evidence>
<comment type="pathway">
    <text evidence="4">Amine and polyamine degradation; putrescine degradation; 4-aminobutanoate from putrescine: step 4/4.</text>
</comment>
<dbReference type="EC" id="3.5.1.94" evidence="5"/>
<sequence>MSRPVIGVTAYRHMIDDTFLAQICGERTPEAVAAVAGGLPLILPGMPDAASTGELVDLLDGLVLTGARPNVHPECYGEAETEAHGPFDRGRDGVTLPLIRAMTEAGKPVFGICRGIQEMNVAYGGTLHPEIRDLPGRMNHRMPKGEKDHGVIFAKRHRVHFREGGAFHRLLGITEAETNSLHGQAVWSPGGRIVLEGHADDGTVEAISIDGARAFALGVQWHAEYDAVQDPLNRALFEAFGADARAARDARSGRRGAA</sequence>
<dbReference type="Proteomes" id="UP000655420">
    <property type="component" value="Unassembled WGS sequence"/>
</dbReference>
<evidence type="ECO:0000256" key="3">
    <source>
        <dbReference type="ARBA" id="ARBA00055068"/>
    </source>
</evidence>
<keyword evidence="6" id="KW-0378">Hydrolase</keyword>
<dbReference type="GO" id="GO:0033969">
    <property type="term" value="F:gamma-glutamyl-gamma-aminobutyrate hydrolase activity"/>
    <property type="evidence" value="ECO:0007669"/>
    <property type="project" value="UniProtKB-EC"/>
</dbReference>
<keyword evidence="7" id="KW-1185">Reference proteome</keyword>
<dbReference type="SUPFAM" id="SSF52317">
    <property type="entry name" value="Class I glutamine amidotransferase-like"/>
    <property type="match status" value="1"/>
</dbReference>
<comment type="similarity">
    <text evidence="1">Belongs to the peptidase C26 family.</text>
</comment>
<accession>A0A8J7M5N2</accession>
<dbReference type="FunFam" id="3.40.50.880:FF:000030">
    <property type="entry name" value="Gamma-glutamyl-gamma-aminobutyrate hydrolase PuuD"/>
    <property type="match status" value="1"/>
</dbReference>
<proteinExistence type="inferred from homology"/>
<comment type="caution">
    <text evidence="6">The sequence shown here is derived from an EMBL/GenBank/DDBJ whole genome shotgun (WGS) entry which is preliminary data.</text>
</comment>
<dbReference type="Pfam" id="PF07722">
    <property type="entry name" value="Peptidase_C26"/>
    <property type="match status" value="1"/>
</dbReference>
<organism evidence="6 7">
    <name type="scientific">Thermohalobaculum xanthum</name>
    <dbReference type="NCBI Taxonomy" id="2753746"/>
    <lineage>
        <taxon>Bacteria</taxon>
        <taxon>Pseudomonadati</taxon>
        <taxon>Pseudomonadota</taxon>
        <taxon>Alphaproteobacteria</taxon>
        <taxon>Rhodobacterales</taxon>
        <taxon>Paracoccaceae</taxon>
        <taxon>Thermohalobaculum</taxon>
    </lineage>
</organism>
<dbReference type="GO" id="GO:0006598">
    <property type="term" value="P:polyamine catabolic process"/>
    <property type="evidence" value="ECO:0007669"/>
    <property type="project" value="TreeGrafter"/>
</dbReference>
<name>A0A8J7M5N2_9RHOB</name>
<dbReference type="AlphaFoldDB" id="A0A8J7M5N2"/>
<dbReference type="PANTHER" id="PTHR43235:SF1">
    <property type="entry name" value="GLUTAMINE AMIDOTRANSFERASE PB2B2.05-RELATED"/>
    <property type="match status" value="1"/>
</dbReference>
<dbReference type="PANTHER" id="PTHR43235">
    <property type="entry name" value="GLUTAMINE AMIDOTRANSFERASE PB2B2.05-RELATED"/>
    <property type="match status" value="1"/>
</dbReference>